<evidence type="ECO:0000256" key="8">
    <source>
        <dbReference type="ARBA" id="ARBA00030894"/>
    </source>
</evidence>
<dbReference type="PANTHER" id="PTHR46509:SF1">
    <property type="entry name" value="PHOSPHOADENOSINE PHOSPHOSULFATE REDUCTASE"/>
    <property type="match status" value="1"/>
</dbReference>
<dbReference type="NCBIfam" id="TIGR00434">
    <property type="entry name" value="cysH"/>
    <property type="match status" value="1"/>
</dbReference>
<dbReference type="OrthoDB" id="9772604at2"/>
<feature type="binding site" evidence="10">
    <location>
        <position position="124"/>
    </location>
    <ligand>
        <name>[4Fe-4S] cluster</name>
        <dbReference type="ChEBI" id="CHEBI:49883"/>
    </ligand>
</feature>
<evidence type="ECO:0000256" key="7">
    <source>
        <dbReference type="ARBA" id="ARBA00029514"/>
    </source>
</evidence>
<keyword evidence="13" id="KW-1185">Reference proteome</keyword>
<dbReference type="GO" id="GO:0046872">
    <property type="term" value="F:metal ion binding"/>
    <property type="evidence" value="ECO:0007669"/>
    <property type="project" value="UniProtKB-KW"/>
</dbReference>
<dbReference type="NCBIfam" id="TIGR02055">
    <property type="entry name" value="APS_reductase"/>
    <property type="match status" value="1"/>
</dbReference>
<dbReference type="GO" id="GO:0043866">
    <property type="term" value="F:adenylyl-sulfate reductase (thioredoxin) activity"/>
    <property type="evidence" value="ECO:0007669"/>
    <property type="project" value="UniProtKB-EC"/>
</dbReference>
<comment type="catalytic activity">
    <reaction evidence="10">
        <text>[thioredoxin]-disulfide + sulfite + AMP + 2 H(+) = adenosine 5'-phosphosulfate + [thioredoxin]-dithiol</text>
        <dbReference type="Rhea" id="RHEA:21976"/>
        <dbReference type="Rhea" id="RHEA-COMP:10698"/>
        <dbReference type="Rhea" id="RHEA-COMP:10700"/>
        <dbReference type="ChEBI" id="CHEBI:15378"/>
        <dbReference type="ChEBI" id="CHEBI:17359"/>
        <dbReference type="ChEBI" id="CHEBI:29950"/>
        <dbReference type="ChEBI" id="CHEBI:50058"/>
        <dbReference type="ChEBI" id="CHEBI:58243"/>
        <dbReference type="ChEBI" id="CHEBI:456215"/>
        <dbReference type="EC" id="1.8.4.10"/>
    </reaction>
</comment>
<dbReference type="STRING" id="42253.NITMOv2_0335"/>
<dbReference type="AlphaFoldDB" id="A0A0K2G739"/>
<comment type="pathway">
    <text evidence="5 10">Sulfur metabolism; hydrogen sulfide biosynthesis; sulfite from sulfate.</text>
</comment>
<dbReference type="RefSeq" id="WP_053378211.1">
    <property type="nucleotide sequence ID" value="NZ_CP011801.1"/>
</dbReference>
<dbReference type="PATRIC" id="fig|42253.5.peg.322"/>
<dbReference type="Pfam" id="PF01507">
    <property type="entry name" value="PAPS_reduct"/>
    <property type="match status" value="1"/>
</dbReference>
<dbReference type="KEGG" id="nmv:NITMOv2_0335"/>
<keyword evidence="3 10" id="KW-0560">Oxidoreductase</keyword>
<dbReference type="GO" id="GO:0019344">
    <property type="term" value="P:cysteine biosynthetic process"/>
    <property type="evidence" value="ECO:0007669"/>
    <property type="project" value="InterPro"/>
</dbReference>
<evidence type="ECO:0000256" key="9">
    <source>
        <dbReference type="ARBA" id="ARBA00032041"/>
    </source>
</evidence>
<evidence type="ECO:0000313" key="13">
    <source>
        <dbReference type="Proteomes" id="UP000069205"/>
    </source>
</evidence>
<name>A0A0K2G739_NITMO</name>
<dbReference type="CDD" id="cd23945">
    <property type="entry name" value="PAPS_reductase"/>
    <property type="match status" value="1"/>
</dbReference>
<proteinExistence type="inferred from homology"/>
<evidence type="ECO:0000256" key="4">
    <source>
        <dbReference type="ARBA" id="ARBA00024298"/>
    </source>
</evidence>
<gene>
    <name evidence="10 12" type="primary">cysH</name>
    <name evidence="12" type="ORF">NITMOv2_0335</name>
</gene>
<evidence type="ECO:0000313" key="12">
    <source>
        <dbReference type="EMBL" id="ALA56773.1"/>
    </source>
</evidence>
<feature type="binding site" evidence="10">
    <location>
        <position position="125"/>
    </location>
    <ligand>
        <name>[4Fe-4S] cluster</name>
        <dbReference type="ChEBI" id="CHEBI:49883"/>
    </ligand>
</feature>
<accession>A0A0K2G739</accession>
<evidence type="ECO:0000256" key="1">
    <source>
        <dbReference type="ARBA" id="ARBA00009732"/>
    </source>
</evidence>
<evidence type="ECO:0000256" key="3">
    <source>
        <dbReference type="ARBA" id="ARBA00023002"/>
    </source>
</evidence>
<dbReference type="EC" id="1.8.4.10" evidence="6 10"/>
<dbReference type="Gene3D" id="3.40.50.620">
    <property type="entry name" value="HUPs"/>
    <property type="match status" value="1"/>
</dbReference>
<dbReference type="PANTHER" id="PTHR46509">
    <property type="entry name" value="PHOSPHOADENOSINE PHOSPHOSULFATE REDUCTASE"/>
    <property type="match status" value="1"/>
</dbReference>
<evidence type="ECO:0000256" key="5">
    <source>
        <dbReference type="ARBA" id="ARBA00024327"/>
    </source>
</evidence>
<feature type="binding site" evidence="10">
    <location>
        <position position="207"/>
    </location>
    <ligand>
        <name>[4Fe-4S] cluster</name>
        <dbReference type="ChEBI" id="CHEBI:49883"/>
    </ligand>
</feature>
<dbReference type="SUPFAM" id="SSF52402">
    <property type="entry name" value="Adenine nucleotide alpha hydrolases-like"/>
    <property type="match status" value="1"/>
</dbReference>
<dbReference type="GO" id="GO:0051539">
    <property type="term" value="F:4 iron, 4 sulfur cluster binding"/>
    <property type="evidence" value="ECO:0007669"/>
    <property type="project" value="UniProtKB-UniRule"/>
</dbReference>
<comment type="similarity">
    <text evidence="1 10">Belongs to the PAPS reductase family. CysH subfamily.</text>
</comment>
<dbReference type="InterPro" id="IPR014729">
    <property type="entry name" value="Rossmann-like_a/b/a_fold"/>
</dbReference>
<dbReference type="PIRSF" id="PIRSF000857">
    <property type="entry name" value="PAPS_reductase"/>
    <property type="match status" value="1"/>
</dbReference>
<dbReference type="NCBIfam" id="NF002537">
    <property type="entry name" value="PRK02090.1"/>
    <property type="match status" value="1"/>
</dbReference>
<dbReference type="GO" id="GO:0004604">
    <property type="term" value="F:phosphoadenylyl-sulfate reductase (thioredoxin) activity"/>
    <property type="evidence" value="ECO:0007669"/>
    <property type="project" value="UniProtKB-UniRule"/>
</dbReference>
<dbReference type="HAMAP" id="MF_00063">
    <property type="entry name" value="CysH"/>
    <property type="match status" value="1"/>
</dbReference>
<keyword evidence="10" id="KW-0408">Iron</keyword>
<reference evidence="12 13" key="1">
    <citation type="journal article" date="2015" name="Proc. Natl. Acad. Sci. U.S.A.">
        <title>Expanded metabolic versatility of ubiquitous nitrite-oxidizing bacteria from the genus Nitrospira.</title>
        <authorList>
            <person name="Koch H."/>
            <person name="Lucker S."/>
            <person name="Albertsen M."/>
            <person name="Kitzinger K."/>
            <person name="Herbold C."/>
            <person name="Spieck E."/>
            <person name="Nielsen P.H."/>
            <person name="Wagner M."/>
            <person name="Daims H."/>
        </authorList>
    </citation>
    <scope>NUCLEOTIDE SEQUENCE [LARGE SCALE GENOMIC DNA]</scope>
    <source>
        <strain evidence="12 13">NSP M-1</strain>
    </source>
</reference>
<comment type="cofactor">
    <cofactor evidence="10">
        <name>[4Fe-4S] cluster</name>
        <dbReference type="ChEBI" id="CHEBI:49883"/>
    </cofactor>
    <text evidence="10">Binds 1 [4Fe-4S] cluster per subunit.</text>
</comment>
<comment type="function">
    <text evidence="4 10">Catalyzes the formation of sulfite from adenosine 5'-phosphosulfate (APS) using thioredoxin as an electron donor.</text>
</comment>
<protein>
    <recommendedName>
        <fullName evidence="7 10">Adenosine 5'-phosphosulfate reductase</fullName>
        <shortName evidence="10">APS reductase</shortName>
        <ecNumber evidence="6 10">1.8.4.10</ecNumber>
    </recommendedName>
    <alternativeName>
        <fullName evidence="9 10">5'-adenylylsulfate reductase</fullName>
    </alternativeName>
    <alternativeName>
        <fullName evidence="8 10">Thioredoxin-dependent 5'-adenylylsulfate reductase</fullName>
    </alternativeName>
</protein>
<dbReference type="GO" id="GO:0005737">
    <property type="term" value="C:cytoplasm"/>
    <property type="evidence" value="ECO:0007669"/>
    <property type="project" value="UniProtKB-SubCell"/>
</dbReference>
<keyword evidence="2 10" id="KW-0963">Cytoplasm</keyword>
<dbReference type="InterPro" id="IPR011798">
    <property type="entry name" value="APS_reductase"/>
</dbReference>
<organism evidence="12 13">
    <name type="scientific">Nitrospira moscoviensis</name>
    <dbReference type="NCBI Taxonomy" id="42253"/>
    <lineage>
        <taxon>Bacteria</taxon>
        <taxon>Pseudomonadati</taxon>
        <taxon>Nitrospirota</taxon>
        <taxon>Nitrospiria</taxon>
        <taxon>Nitrospirales</taxon>
        <taxon>Nitrospiraceae</taxon>
        <taxon>Nitrospira</taxon>
    </lineage>
</organism>
<keyword evidence="10" id="KW-0411">Iron-sulfur</keyword>
<dbReference type="GO" id="GO:0019379">
    <property type="term" value="P:sulfate assimilation, phosphoadenylyl sulfate reduction by phosphoadenylyl-sulfate reductase (thioredoxin)"/>
    <property type="evidence" value="ECO:0007669"/>
    <property type="project" value="UniProtKB-UniRule"/>
</dbReference>
<evidence type="ECO:0000256" key="10">
    <source>
        <dbReference type="HAMAP-Rule" id="MF_00063"/>
    </source>
</evidence>
<feature type="binding site" evidence="10">
    <location>
        <position position="210"/>
    </location>
    <ligand>
        <name>[4Fe-4S] cluster</name>
        <dbReference type="ChEBI" id="CHEBI:49883"/>
    </ligand>
</feature>
<dbReference type="Proteomes" id="UP000069205">
    <property type="component" value="Chromosome"/>
</dbReference>
<keyword evidence="10" id="KW-0479">Metal-binding</keyword>
<feature type="domain" description="Phosphoadenosine phosphosulphate reductase" evidence="11">
    <location>
        <begin position="39"/>
        <end position="213"/>
    </location>
</feature>
<dbReference type="EMBL" id="CP011801">
    <property type="protein sequence ID" value="ALA56773.1"/>
    <property type="molecule type" value="Genomic_DNA"/>
</dbReference>
<evidence type="ECO:0000256" key="2">
    <source>
        <dbReference type="ARBA" id="ARBA00022490"/>
    </source>
</evidence>
<dbReference type="InterPro" id="IPR004511">
    <property type="entry name" value="PAPS/APS_Rdtase"/>
</dbReference>
<feature type="active site" description="Nucleophile; cysteine thiosulfonate intermediate" evidence="10">
    <location>
        <position position="233"/>
    </location>
</feature>
<dbReference type="InterPro" id="IPR002500">
    <property type="entry name" value="PAPS_reduct_dom"/>
</dbReference>
<evidence type="ECO:0000256" key="6">
    <source>
        <dbReference type="ARBA" id="ARBA00024386"/>
    </source>
</evidence>
<dbReference type="GO" id="GO:0070814">
    <property type="term" value="P:hydrogen sulfide biosynthetic process"/>
    <property type="evidence" value="ECO:0007669"/>
    <property type="project" value="UniProtKB-UniRule"/>
</dbReference>
<evidence type="ECO:0000259" key="11">
    <source>
        <dbReference type="Pfam" id="PF01507"/>
    </source>
</evidence>
<sequence>MTGNGQADSAKELKTWSDSFEAKQPQDVLAAVIERYAPKIVLACSFGAEDVVLLDMVHRLNPTVPLFYLDTDFLFTETYETRDRVIERYGLKPAQVIQMKSLLTPEQQADQYGAALWSTEPDRCCQIRKVEPLTRVLKGFDAWITGIRRDQAATRAHAGLIEWDTKFQLVKVNPLARWTWADVWTYIKVYEVPYNPLHDRGYPSIGCTHCTAPVAPGEDLRAGRWKNFAKTECGLHKS</sequence>
<comment type="subcellular location">
    <subcellularLocation>
        <location evidence="10">Cytoplasm</location>
    </subcellularLocation>
</comment>